<keyword evidence="3 6" id="KW-0812">Transmembrane</keyword>
<name>A0A853DGA8_9MICO</name>
<feature type="transmembrane region" description="Helical" evidence="8">
    <location>
        <begin position="143"/>
        <end position="163"/>
    </location>
</feature>
<dbReference type="GO" id="GO:0012505">
    <property type="term" value="C:endomembrane system"/>
    <property type="evidence" value="ECO:0007669"/>
    <property type="project" value="UniProtKB-SubCell"/>
</dbReference>
<dbReference type="GO" id="GO:0015990">
    <property type="term" value="P:electron transport coupled proton transport"/>
    <property type="evidence" value="ECO:0007669"/>
    <property type="project" value="TreeGrafter"/>
</dbReference>
<comment type="subcellular location">
    <subcellularLocation>
        <location evidence="1">Endomembrane system</location>
        <topology evidence="1">Multi-pass membrane protein</topology>
    </subcellularLocation>
    <subcellularLocation>
        <location evidence="6">Membrane</location>
        <topology evidence="6">Multi-pass membrane protein</topology>
    </subcellularLocation>
</comment>
<feature type="transmembrane region" description="Helical" evidence="8">
    <location>
        <begin position="284"/>
        <end position="306"/>
    </location>
</feature>
<feature type="transmembrane region" description="Helical" evidence="8">
    <location>
        <begin position="88"/>
        <end position="108"/>
    </location>
</feature>
<feature type="transmembrane region" description="Helical" evidence="8">
    <location>
        <begin position="120"/>
        <end position="137"/>
    </location>
</feature>
<dbReference type="GO" id="GO:0016020">
    <property type="term" value="C:membrane"/>
    <property type="evidence" value="ECO:0007669"/>
    <property type="project" value="UniProtKB-SubCell"/>
</dbReference>
<dbReference type="EMBL" id="JACCFW010000001">
    <property type="protein sequence ID" value="NYJ75828.1"/>
    <property type="molecule type" value="Genomic_DNA"/>
</dbReference>
<feature type="compositionally biased region" description="Basic and acidic residues" evidence="7">
    <location>
        <begin position="452"/>
        <end position="468"/>
    </location>
</feature>
<dbReference type="PANTHER" id="PTHR43507:SF1">
    <property type="entry name" value="NADH-UBIQUINONE OXIDOREDUCTASE CHAIN 4"/>
    <property type="match status" value="1"/>
</dbReference>
<feature type="domain" description="NADH:quinone oxidoreductase/Mrp antiporter transmembrane" evidence="9">
    <location>
        <begin position="139"/>
        <end position="424"/>
    </location>
</feature>
<evidence type="ECO:0000313" key="11">
    <source>
        <dbReference type="Proteomes" id="UP000571817"/>
    </source>
</evidence>
<dbReference type="GO" id="GO:0008137">
    <property type="term" value="F:NADH dehydrogenase (ubiquinone) activity"/>
    <property type="evidence" value="ECO:0007669"/>
    <property type="project" value="InterPro"/>
</dbReference>
<dbReference type="InterPro" id="IPR010227">
    <property type="entry name" value="NADH_Q_OxRdtase_chainM/4"/>
</dbReference>
<keyword evidence="11" id="KW-1185">Reference proteome</keyword>
<dbReference type="NCBIfam" id="TIGR01972">
    <property type="entry name" value="NDH_I_M"/>
    <property type="match status" value="1"/>
</dbReference>
<evidence type="ECO:0000313" key="10">
    <source>
        <dbReference type="EMBL" id="NYJ75828.1"/>
    </source>
</evidence>
<dbReference type="RefSeq" id="WP_179482788.1">
    <property type="nucleotide sequence ID" value="NZ_JACCFW010000001.1"/>
</dbReference>
<protein>
    <submittedName>
        <fullName evidence="10">NADH-quinone oxidoreductase subunit M</fullName>
    </submittedName>
</protein>
<feature type="transmembrane region" description="Helical" evidence="8">
    <location>
        <begin position="175"/>
        <end position="196"/>
    </location>
</feature>
<feature type="transmembrane region" description="Helical" evidence="8">
    <location>
        <begin position="6"/>
        <end position="25"/>
    </location>
</feature>
<keyword evidence="4 8" id="KW-1133">Transmembrane helix</keyword>
<evidence type="ECO:0000256" key="7">
    <source>
        <dbReference type="SAM" id="MobiDB-lite"/>
    </source>
</evidence>
<proteinExistence type="inferred from homology"/>
<feature type="compositionally biased region" description="Basic and acidic residues" evidence="7">
    <location>
        <begin position="493"/>
        <end position="502"/>
    </location>
</feature>
<evidence type="ECO:0000256" key="2">
    <source>
        <dbReference type="ARBA" id="ARBA00009025"/>
    </source>
</evidence>
<feature type="transmembrane region" description="Helical" evidence="8">
    <location>
        <begin position="375"/>
        <end position="397"/>
    </location>
</feature>
<feature type="transmembrane region" description="Helical" evidence="8">
    <location>
        <begin position="313"/>
        <end position="332"/>
    </location>
</feature>
<evidence type="ECO:0000256" key="1">
    <source>
        <dbReference type="ARBA" id="ARBA00004127"/>
    </source>
</evidence>
<dbReference type="Proteomes" id="UP000571817">
    <property type="component" value="Unassembled WGS sequence"/>
</dbReference>
<dbReference type="NCBIfam" id="NF004500">
    <property type="entry name" value="PRK05846.1-4"/>
    <property type="match status" value="1"/>
</dbReference>
<evidence type="ECO:0000256" key="4">
    <source>
        <dbReference type="ARBA" id="ARBA00022989"/>
    </source>
</evidence>
<dbReference type="GO" id="GO:0042773">
    <property type="term" value="P:ATP synthesis coupled electron transport"/>
    <property type="evidence" value="ECO:0007669"/>
    <property type="project" value="InterPro"/>
</dbReference>
<dbReference type="GO" id="GO:0048039">
    <property type="term" value="F:ubiquinone binding"/>
    <property type="evidence" value="ECO:0007669"/>
    <property type="project" value="TreeGrafter"/>
</dbReference>
<dbReference type="InterPro" id="IPR001750">
    <property type="entry name" value="ND/Mrp_TM"/>
</dbReference>
<gene>
    <name evidence="10" type="ORF">HNR15_002791</name>
</gene>
<organism evidence="10 11">
    <name type="scientific">Allobranchiibius huperziae</name>
    <dbReference type="NCBI Taxonomy" id="1874116"/>
    <lineage>
        <taxon>Bacteria</taxon>
        <taxon>Bacillati</taxon>
        <taxon>Actinomycetota</taxon>
        <taxon>Actinomycetes</taxon>
        <taxon>Micrococcales</taxon>
        <taxon>Dermacoccaceae</taxon>
        <taxon>Allobranchiibius</taxon>
    </lineage>
</organism>
<evidence type="ECO:0000256" key="6">
    <source>
        <dbReference type="RuleBase" id="RU000320"/>
    </source>
</evidence>
<feature type="compositionally biased region" description="Low complexity" evidence="7">
    <location>
        <begin position="514"/>
        <end position="525"/>
    </location>
</feature>
<dbReference type="PANTHER" id="PTHR43507">
    <property type="entry name" value="NADH-UBIQUINONE OXIDOREDUCTASE CHAIN 4"/>
    <property type="match status" value="1"/>
</dbReference>
<evidence type="ECO:0000256" key="5">
    <source>
        <dbReference type="ARBA" id="ARBA00023136"/>
    </source>
</evidence>
<feature type="region of interest" description="Disordered" evidence="7">
    <location>
        <begin position="451"/>
        <end position="525"/>
    </location>
</feature>
<dbReference type="Pfam" id="PF00361">
    <property type="entry name" value="Proton_antipo_M"/>
    <property type="match status" value="1"/>
</dbReference>
<comment type="similarity">
    <text evidence="2">Belongs to the complex I subunit 4 family.</text>
</comment>
<dbReference type="InterPro" id="IPR003918">
    <property type="entry name" value="NADH_UbQ_OxRdtase"/>
</dbReference>
<feature type="transmembrane region" description="Helical" evidence="8">
    <location>
        <begin position="417"/>
        <end position="439"/>
    </location>
</feature>
<evidence type="ECO:0000256" key="8">
    <source>
        <dbReference type="SAM" id="Phobius"/>
    </source>
</evidence>
<feature type="transmembrane region" description="Helical" evidence="8">
    <location>
        <begin position="255"/>
        <end position="278"/>
    </location>
</feature>
<dbReference type="AlphaFoldDB" id="A0A853DGA8"/>
<evidence type="ECO:0000256" key="3">
    <source>
        <dbReference type="ARBA" id="ARBA00022692"/>
    </source>
</evidence>
<evidence type="ECO:0000259" key="9">
    <source>
        <dbReference type="Pfam" id="PF00361"/>
    </source>
</evidence>
<sequence length="594" mass="63121">MTSSFPWLTVLGLIPLVTAVVVFALPTGVAGRAARPVALVGSLAALVVGIAMWTQFKTGTTDHQFQFVETHEWIRQFGVSYQVGIDGLALALILMSLVLVPVSLLAAWRDVPADGTRRMQNYFALMLVLETFMVGVFSATDVFLFYVFFEAMLIPVYFLIGSYGGARRQYAAVKFLLFSLLGGFVMLIAVIALYNYGPGGHQGFLLSNLTGLHLGTWPGRWLFLGFFFAFAVKAPMWPVHTWLPDAASESRPATAVLLVGVLDKVGTFGMIRFCLQLFPDASKWATPVIIVLALISIIYGALVAIGQTDIMRLIAYTSISHFGFIVLGIFAMTSTSEAGSDLYMVNHGFTTAALFLFGGFLVVRGKSRDIRDYGGWQRVTPVLAGVMLIAGLSALSLPGMNSFISEFLVMAGTFQRYKVAGGVAAVGVILAALYVLLLYKNVFTGPAPLAHEAGDGEPGEHGGGDGRAGELVPAGGGSVATQAGQADGPHASVHGEHSEHGEYAASDEGDQHGAHAAGHAPTGHAAARGRVLVVPDLDLRERVVAGVLVAIIVALGFYPKPVLDVLRPATNATMNLVQMHDPAPSVPTSQVNSK</sequence>
<feature type="transmembrane region" description="Helical" evidence="8">
    <location>
        <begin position="37"/>
        <end position="56"/>
    </location>
</feature>
<feature type="transmembrane region" description="Helical" evidence="8">
    <location>
        <begin position="344"/>
        <end position="363"/>
    </location>
</feature>
<keyword evidence="5 8" id="KW-0472">Membrane</keyword>
<comment type="caution">
    <text evidence="10">The sequence shown here is derived from an EMBL/GenBank/DDBJ whole genome shotgun (WGS) entry which is preliminary data.</text>
</comment>
<dbReference type="PRINTS" id="PR01437">
    <property type="entry name" value="NUOXDRDTASE4"/>
</dbReference>
<dbReference type="GO" id="GO:0003954">
    <property type="term" value="F:NADH dehydrogenase activity"/>
    <property type="evidence" value="ECO:0007669"/>
    <property type="project" value="TreeGrafter"/>
</dbReference>
<reference evidence="10 11" key="1">
    <citation type="submission" date="2020-07" db="EMBL/GenBank/DDBJ databases">
        <title>Sequencing the genomes of 1000 actinobacteria strains.</title>
        <authorList>
            <person name="Klenk H.-P."/>
        </authorList>
    </citation>
    <scope>NUCLEOTIDE SEQUENCE [LARGE SCALE GENOMIC DNA]</scope>
    <source>
        <strain evidence="10 11">DSM 29531</strain>
    </source>
</reference>
<accession>A0A853DGA8</accession>